<dbReference type="PANTHER" id="PTHR10971">
    <property type="entry name" value="MRNA EXPORT FACTOR AND BUB3"/>
    <property type="match status" value="1"/>
</dbReference>
<protein>
    <submittedName>
        <fullName evidence="4">Mitotic spindle checkpoint protein Bub3</fullName>
    </submittedName>
</protein>
<name>A0AAF0J688_9BASI</name>
<keyword evidence="2" id="KW-0677">Repeat</keyword>
<dbReference type="InterPro" id="IPR001680">
    <property type="entry name" value="WD40_rpt"/>
</dbReference>
<feature type="repeat" description="WD" evidence="3">
    <location>
        <begin position="99"/>
        <end position="131"/>
    </location>
</feature>
<dbReference type="Gene3D" id="2.130.10.10">
    <property type="entry name" value="YVTN repeat-like/Quinoprotein amine dehydrogenase"/>
    <property type="match status" value="1"/>
</dbReference>
<keyword evidence="1 3" id="KW-0853">WD repeat</keyword>
<evidence type="ECO:0000256" key="1">
    <source>
        <dbReference type="ARBA" id="ARBA00022574"/>
    </source>
</evidence>
<dbReference type="PROSITE" id="PS50294">
    <property type="entry name" value="WD_REPEATS_REGION"/>
    <property type="match status" value="1"/>
</dbReference>
<sequence>MSEFEIPHAPTDPVSTVVFNRDPSSSRASQVLVASWDKNVRLYDLGGSANPSSIPVLQTFLHEAAVLDVCWISDDLAASASLDRRVRLLNLATGQTMVLGKHEAAVCRVRYDPSTRLLVSGSWDASLKLWDPHVESSFLRATIPLPAKVFAMDTTSVHLPRGAAVDAPSRLVVAMAQRHIHVFDMRALRDALDRGAGAEAYAAEQKRESALKFMLRDVRCMPNGTGFATSSVEGRIAVEFFDPRDAENKYAFKCHRKEVDGVDVVYPINAMAFHPVYGTFASAGGDAHLALWDPVAKKRIRQFAYPSPLSAVTFNAAGDLMVVASGAENIEDAHHPGPDAGEVGGIGPGGHGNVRLHVRSALQEARPKMRE</sequence>
<dbReference type="SMART" id="SM00320">
    <property type="entry name" value="WD40"/>
    <property type="match status" value="4"/>
</dbReference>
<accession>A0AAF0J688</accession>
<dbReference type="AlphaFoldDB" id="A0AAF0J688"/>
<gene>
    <name evidence="4" type="primary">BUB3</name>
    <name evidence="4" type="ORF">MCUN1_001674</name>
</gene>
<evidence type="ECO:0000313" key="5">
    <source>
        <dbReference type="Proteomes" id="UP001219933"/>
    </source>
</evidence>
<dbReference type="Proteomes" id="UP001219933">
    <property type="component" value="Chromosome 2"/>
</dbReference>
<dbReference type="PROSITE" id="PS50082">
    <property type="entry name" value="WD_REPEATS_2"/>
    <property type="match status" value="1"/>
</dbReference>
<dbReference type="Pfam" id="PF00400">
    <property type="entry name" value="WD40"/>
    <property type="match status" value="3"/>
</dbReference>
<keyword evidence="5" id="KW-1185">Reference proteome</keyword>
<evidence type="ECO:0000313" key="4">
    <source>
        <dbReference type="EMBL" id="WFD34830.1"/>
    </source>
</evidence>
<evidence type="ECO:0000256" key="3">
    <source>
        <dbReference type="PROSITE-ProRule" id="PRU00221"/>
    </source>
</evidence>
<evidence type="ECO:0000256" key="2">
    <source>
        <dbReference type="ARBA" id="ARBA00022737"/>
    </source>
</evidence>
<proteinExistence type="predicted"/>
<dbReference type="InterPro" id="IPR036322">
    <property type="entry name" value="WD40_repeat_dom_sf"/>
</dbReference>
<dbReference type="EMBL" id="CP119878">
    <property type="protein sequence ID" value="WFD34830.1"/>
    <property type="molecule type" value="Genomic_DNA"/>
</dbReference>
<organism evidence="4 5">
    <name type="scientific">Malassezia cuniculi</name>
    <dbReference type="NCBI Taxonomy" id="948313"/>
    <lineage>
        <taxon>Eukaryota</taxon>
        <taxon>Fungi</taxon>
        <taxon>Dikarya</taxon>
        <taxon>Basidiomycota</taxon>
        <taxon>Ustilaginomycotina</taxon>
        <taxon>Malasseziomycetes</taxon>
        <taxon>Malasseziales</taxon>
        <taxon>Malasseziaceae</taxon>
        <taxon>Malassezia</taxon>
    </lineage>
</organism>
<dbReference type="SUPFAM" id="SSF50978">
    <property type="entry name" value="WD40 repeat-like"/>
    <property type="match status" value="1"/>
</dbReference>
<dbReference type="InterPro" id="IPR015943">
    <property type="entry name" value="WD40/YVTN_repeat-like_dom_sf"/>
</dbReference>
<reference evidence="4" key="1">
    <citation type="submission" date="2023-03" db="EMBL/GenBank/DDBJ databases">
        <title>Mating type loci evolution in Malassezia.</title>
        <authorList>
            <person name="Coelho M.A."/>
        </authorList>
    </citation>
    <scope>NUCLEOTIDE SEQUENCE</scope>
    <source>
        <strain evidence="4">CBS 11721</strain>
    </source>
</reference>